<reference evidence="2" key="1">
    <citation type="submission" date="2024-06" db="EMBL/GenBank/DDBJ databases">
        <authorList>
            <person name="Logan R."/>
            <person name="Biratu M.A."/>
            <person name="Chestnut P.R."/>
            <person name="Colombo E.M."/>
            <person name="Cuello R.A."/>
            <person name="Duno H.C."/>
            <person name="Karki J."/>
            <person name="Magloire W.D."/>
            <person name="Pozar I.R."/>
            <person name="Rearick M.C."/>
            <person name="Reed J.M."/>
            <person name="Waterman M.J.F."/>
        </authorList>
    </citation>
    <scope>NUCLEOTIDE SEQUENCE</scope>
</reference>
<evidence type="ECO:0000313" key="2">
    <source>
        <dbReference type="EMBL" id="XCG97221.1"/>
    </source>
</evidence>
<dbReference type="EMBL" id="PP946909">
    <property type="protein sequence ID" value="XCG97221.1"/>
    <property type="molecule type" value="Genomic_DNA"/>
</dbReference>
<protein>
    <submittedName>
        <fullName evidence="2">Uncharacterized protein</fullName>
    </submittedName>
</protein>
<sequence length="59" mass="6566">MSEILCPTCGATGDQNCSTVRGNGHRKRMLLEIAPEPPEPSHPLEIPGRANRYHGREER</sequence>
<evidence type="ECO:0000256" key="1">
    <source>
        <dbReference type="SAM" id="MobiDB-lite"/>
    </source>
</evidence>
<name>A0AAU8EFG1_9CAUD</name>
<feature type="region of interest" description="Disordered" evidence="1">
    <location>
        <begin position="35"/>
        <end position="59"/>
    </location>
</feature>
<organism evidence="2">
    <name type="scientific">Microbacterium phage Judebell</name>
    <dbReference type="NCBI Taxonomy" id="3230835"/>
    <lineage>
        <taxon>Viruses</taxon>
        <taxon>Duplodnaviria</taxon>
        <taxon>Heunggongvirae</taxon>
        <taxon>Uroviricota</taxon>
        <taxon>Caudoviricetes</taxon>
        <taxon>Squashvirus</taxon>
    </lineage>
</organism>
<accession>A0AAU8EFG1</accession>
<proteinExistence type="predicted"/>